<evidence type="ECO:0008006" key="5">
    <source>
        <dbReference type="Google" id="ProtNLM"/>
    </source>
</evidence>
<dbReference type="Proteomes" id="UP000252694">
    <property type="component" value="Unassembled WGS sequence"/>
</dbReference>
<organism evidence="2 3">
    <name type="scientific">Acinetobacter baumannii</name>
    <dbReference type="NCBI Taxonomy" id="470"/>
    <lineage>
        <taxon>Bacteria</taxon>
        <taxon>Pseudomonadati</taxon>
        <taxon>Pseudomonadota</taxon>
        <taxon>Gammaproteobacteria</taxon>
        <taxon>Moraxellales</taxon>
        <taxon>Moraxellaceae</taxon>
        <taxon>Acinetobacter</taxon>
        <taxon>Acinetobacter calcoaceticus/baumannii complex</taxon>
    </lineage>
</organism>
<dbReference type="RefSeq" id="WP_000359223.1">
    <property type="nucleotide sequence ID" value="NZ_CAJHGV010000013.1"/>
</dbReference>
<evidence type="ECO:0000313" key="2">
    <source>
        <dbReference type="EMBL" id="SST31964.1"/>
    </source>
</evidence>
<dbReference type="AlphaFoldDB" id="A0A241YDA9"/>
<dbReference type="Proteomes" id="UP000516419">
    <property type="component" value="Chromosome"/>
</dbReference>
<protein>
    <recommendedName>
        <fullName evidence="5">Tail fiber protein</fullName>
    </recommendedName>
</protein>
<name>A0A241YDA9_ACIBA</name>
<evidence type="ECO:0000313" key="1">
    <source>
        <dbReference type="EMBL" id="QNV22330.1"/>
    </source>
</evidence>
<evidence type="ECO:0000313" key="4">
    <source>
        <dbReference type="Proteomes" id="UP000516419"/>
    </source>
</evidence>
<dbReference type="EMBL" id="UFMQ01000032">
    <property type="protein sequence ID" value="SST31964.1"/>
    <property type="molecule type" value="Genomic_DNA"/>
</dbReference>
<reference evidence="2 3" key="1">
    <citation type="submission" date="2018-07" db="EMBL/GenBank/DDBJ databases">
        <authorList>
            <consortium name="Pathogen Informatics"/>
        </authorList>
    </citation>
    <scope>NUCLEOTIDE SEQUENCE [LARGE SCALE GENOMIC DNA]</scope>
    <source>
        <strain evidence="2 3">4300STDY7045823</strain>
    </source>
</reference>
<reference evidence="1 4" key="2">
    <citation type="submission" date="2020-09" db="EMBL/GenBank/DDBJ databases">
        <title>Carbapenem-Resistant Acinetobacter baumannii devoid of typical resistance factors.</title>
        <authorList>
            <person name="Hoffmann M."/>
            <person name="Luo Y."/>
            <person name="Strain E."/>
            <person name="Rand H."/>
            <person name="Javkar K.G."/>
        </authorList>
    </citation>
    <scope>NUCLEOTIDE SEQUENCE [LARGE SCALE GENOMIC DNA]</scope>
    <source>
        <strain evidence="1 4">CFSAN093705</strain>
    </source>
</reference>
<gene>
    <name evidence="1" type="ORF">FQZ18_02890</name>
    <name evidence="2" type="ORF">SAMEA104305318_03828</name>
</gene>
<evidence type="ECO:0000313" key="3">
    <source>
        <dbReference type="Proteomes" id="UP000252694"/>
    </source>
</evidence>
<accession>A0A241YDA9</accession>
<dbReference type="EMBL" id="CP061525">
    <property type="protein sequence ID" value="QNV22330.1"/>
    <property type="molecule type" value="Genomic_DNA"/>
</dbReference>
<sequence length="202" mass="21710">MDKLEEFSLNGPKNTDGLTLLSGFPSNQKPARQWFNWLFNSITKKINEIIDGKLDAGANAVSAAKLEKGRKINFTGVIQGSGTFDGSKDITIDTVDGGTIGEKAIAIIRLNGSTFDLVKSRGFASVENKGGGQIEFTLSEGAPDTDYGIVCTGTSNRADAVSLQEREDFARTNTKFRLMGAFGGDNTQGSYTPKICTVVVYY</sequence>
<proteinExistence type="predicted"/>